<reference evidence="1 2" key="2">
    <citation type="submission" date="2019-01" db="EMBL/GenBank/DDBJ databases">
        <authorList>
            <person name="Li Y."/>
        </authorList>
    </citation>
    <scope>NUCLEOTIDE SEQUENCE [LARGE SCALE GENOMIC DNA]</scope>
    <source>
        <strain evidence="1 2">D19-10-3-21</strain>
    </source>
</reference>
<dbReference type="Gene3D" id="2.60.40.10">
    <property type="entry name" value="Immunoglobulins"/>
    <property type="match status" value="1"/>
</dbReference>
<protein>
    <submittedName>
        <fullName evidence="1">Uncharacterized protein</fullName>
    </submittedName>
</protein>
<gene>
    <name evidence="1" type="ORF">D2T31_19740</name>
</gene>
<proteinExistence type="predicted"/>
<reference evidence="1 2" key="1">
    <citation type="submission" date="2019-01" db="EMBL/GenBank/DDBJ databases">
        <title>Sinorhodobacter populi sp. nov. isolated from the symptomatic bark tissue of Populus euramericana canker.</title>
        <authorList>
            <person name="Xu G."/>
        </authorList>
    </citation>
    <scope>NUCLEOTIDE SEQUENCE [LARGE SCALE GENOMIC DNA]</scope>
    <source>
        <strain evidence="1 2">D19-10-3-21</strain>
    </source>
</reference>
<dbReference type="Proteomes" id="UP000285295">
    <property type="component" value="Unassembled WGS sequence"/>
</dbReference>
<comment type="caution">
    <text evidence="1">The sequence shown here is derived from an EMBL/GenBank/DDBJ whole genome shotgun (WGS) entry which is preliminary data.</text>
</comment>
<name>A0A443K1A1_9RHOB</name>
<dbReference type="EMBL" id="SAUX01000031">
    <property type="protein sequence ID" value="RWR26529.1"/>
    <property type="molecule type" value="Genomic_DNA"/>
</dbReference>
<dbReference type="RefSeq" id="WP_128238645.1">
    <property type="nucleotide sequence ID" value="NZ_SAUX01000031.1"/>
</dbReference>
<evidence type="ECO:0000313" key="1">
    <source>
        <dbReference type="EMBL" id="RWR26529.1"/>
    </source>
</evidence>
<organism evidence="1 2">
    <name type="scientific">Paenirhodobacter populi</name>
    <dbReference type="NCBI Taxonomy" id="2306993"/>
    <lineage>
        <taxon>Bacteria</taxon>
        <taxon>Pseudomonadati</taxon>
        <taxon>Pseudomonadota</taxon>
        <taxon>Alphaproteobacteria</taxon>
        <taxon>Rhodobacterales</taxon>
        <taxon>Rhodobacter group</taxon>
        <taxon>Paenirhodobacter</taxon>
    </lineage>
</organism>
<dbReference type="InterPro" id="IPR013783">
    <property type="entry name" value="Ig-like_fold"/>
</dbReference>
<sequence length="953" mass="104113">MMASSRFTGLFLAGLISVQGISSSQAQDAHFIVQPQVVNPDLPAFTATVGGLGNGAEFMRSGGGFEPSVFRNRLAASSDAPNTIFADPRQISNYDSWPEGAFDGADVEVLRIVDGVFQTVRRDRVAQGGYHASGWLPILPAGQVLSAEATRWNVTWDGFNRRGVPWYYTVRAVDASGNLSPPAMSVSVTPPPKPGKVTEKLPLQKLSVTGKENGSLPMPTNLSARLTVSGTALLSWDPVPGAAGYVVYRSDLPPERQRGYSIELEGEGAPIRAGDMILLRKKFYAPTRAEVATNRIWNASATASTFGVPLLPGMSGDEKMPPVQLVPHEADTPVQDPGETYLHIDLRGGKDIFLGRYNVAGPANGYYPVLNPDKTYRFEIWLRGQGQIKARFGIGGVYKSVPGLPAEFSVDSQWRKYVVDFRVPPISPDNKSVGQMGIRLSGDGQVDVDNFRIYQTDSDFMDLRPEDRSALEESGMSALRMHMFIKTKQGSYDLSQLTAPAGVSPQTGGHSLPQMLKITQSLGMDPWMQVEPHFSAEEWLGLVEYLAAPFDPAKDDPKALPWAAKRAAQGHPAPWTDDFKQIYFEVGNETWNRLFAPWTFAPMSDQGRLNWTKYTAGEVYGLYQEHVLSIMRQSPWWDRLAAKIEPVLGGWGINDYGVDALKRSPSSRVLTNAAYIGGWDSGEGAVRQTPEGYASVMAYAPQVMEASAKRYHDAMAKIAGGREVILGTYESGPGYELSGLNGSKVSPERSAEQERVMKSAAAGAATLDSFLTRAMAGDRTQNFFTFGRGNLWRSHARLEEGGLPYPSWDWLALFNRLGAGGDLLQVDAVTVPGRDLPAYKRRQEIKDAPMAAIYAARKGDQLTVVVISRAVPDVPPGSDGRMSVQVDLPITGAKRLTRYHESGDYRAENFTGPQTRIQSDELNLPAEPGRLKIGDLQPASAEVYVFEGVEFAE</sequence>
<evidence type="ECO:0000313" key="2">
    <source>
        <dbReference type="Proteomes" id="UP000285295"/>
    </source>
</evidence>
<dbReference type="Gene3D" id="3.20.20.80">
    <property type="entry name" value="Glycosidases"/>
    <property type="match status" value="1"/>
</dbReference>
<dbReference type="OrthoDB" id="7783360at2"/>
<dbReference type="InterPro" id="IPR017853">
    <property type="entry name" value="GH"/>
</dbReference>
<dbReference type="AlphaFoldDB" id="A0A443K1A1"/>
<accession>A0A443K1A1</accession>
<dbReference type="SUPFAM" id="SSF51445">
    <property type="entry name" value="(Trans)glycosidases"/>
    <property type="match status" value="1"/>
</dbReference>